<gene>
    <name evidence="8" type="ORF">BG845_03319</name>
</gene>
<dbReference type="InterPro" id="IPR023921">
    <property type="entry name" value="ADH_Zn_actinomycetes"/>
</dbReference>
<dbReference type="InterPro" id="IPR020843">
    <property type="entry name" value="ER"/>
</dbReference>
<dbReference type="SUPFAM" id="SSF51735">
    <property type="entry name" value="NAD(P)-binding Rossmann-fold domains"/>
    <property type="match status" value="1"/>
</dbReference>
<keyword evidence="9" id="KW-1185">Reference proteome</keyword>
<dbReference type="Proteomes" id="UP000194360">
    <property type="component" value="Unassembled WGS sequence"/>
</dbReference>
<dbReference type="NCBIfam" id="TIGR03989">
    <property type="entry name" value="Rxyl_3153"/>
    <property type="match status" value="1"/>
</dbReference>
<dbReference type="SUPFAM" id="SSF50129">
    <property type="entry name" value="GroES-like"/>
    <property type="match status" value="2"/>
</dbReference>
<dbReference type="PROSITE" id="PS50206">
    <property type="entry name" value="RHODANESE_3"/>
    <property type="match status" value="1"/>
</dbReference>
<evidence type="ECO:0000256" key="6">
    <source>
        <dbReference type="RuleBase" id="RU361277"/>
    </source>
</evidence>
<evidence type="ECO:0000313" key="8">
    <source>
        <dbReference type="EMBL" id="OSY39721.1"/>
    </source>
</evidence>
<dbReference type="EMBL" id="MIGB01000016">
    <property type="protein sequence ID" value="OSY39721.1"/>
    <property type="molecule type" value="Genomic_DNA"/>
</dbReference>
<keyword evidence="5" id="KW-0520">NAD</keyword>
<dbReference type="GO" id="GO:0008270">
    <property type="term" value="F:zinc ion binding"/>
    <property type="evidence" value="ECO:0007669"/>
    <property type="project" value="InterPro"/>
</dbReference>
<dbReference type="SMART" id="SM00829">
    <property type="entry name" value="PKS_ER"/>
    <property type="match status" value="1"/>
</dbReference>
<evidence type="ECO:0000313" key="9">
    <source>
        <dbReference type="Proteomes" id="UP000194360"/>
    </source>
</evidence>
<dbReference type="CDD" id="cd08279">
    <property type="entry name" value="Zn_ADH_class_III"/>
    <property type="match status" value="1"/>
</dbReference>
<comment type="similarity">
    <text evidence="1 6">Belongs to the zinc-containing alcohol dehydrogenase family.</text>
</comment>
<organism evidence="8 9">
    <name type="scientific">Pseudonocardia autotrophica</name>
    <name type="common">Amycolata autotrophica</name>
    <name type="synonym">Nocardia autotrophica</name>
    <dbReference type="NCBI Taxonomy" id="2074"/>
    <lineage>
        <taxon>Bacteria</taxon>
        <taxon>Bacillati</taxon>
        <taxon>Actinomycetota</taxon>
        <taxon>Actinomycetes</taxon>
        <taxon>Pseudonocardiales</taxon>
        <taxon>Pseudonocardiaceae</taxon>
        <taxon>Pseudonocardia</taxon>
    </lineage>
</organism>
<dbReference type="PANTHER" id="PTHR43880">
    <property type="entry name" value="ALCOHOL DEHYDROGENASE"/>
    <property type="match status" value="1"/>
</dbReference>
<comment type="cofactor">
    <cofactor evidence="6">
        <name>Zn(2+)</name>
        <dbReference type="ChEBI" id="CHEBI:29105"/>
    </cofactor>
</comment>
<dbReference type="Gene3D" id="3.90.180.10">
    <property type="entry name" value="Medium-chain alcohol dehydrogenases, catalytic domain"/>
    <property type="match status" value="1"/>
</dbReference>
<dbReference type="InterPro" id="IPR036291">
    <property type="entry name" value="NAD(P)-bd_dom_sf"/>
</dbReference>
<dbReference type="PROSITE" id="PS00059">
    <property type="entry name" value="ADH_ZINC"/>
    <property type="match status" value="1"/>
</dbReference>
<dbReference type="InterPro" id="IPR002328">
    <property type="entry name" value="ADH_Zn_CS"/>
</dbReference>
<dbReference type="GO" id="GO:0046294">
    <property type="term" value="P:formaldehyde catabolic process"/>
    <property type="evidence" value="ECO:0007669"/>
    <property type="project" value="TreeGrafter"/>
</dbReference>
<proteinExistence type="inferred from homology"/>
<dbReference type="GO" id="GO:0005829">
    <property type="term" value="C:cytosol"/>
    <property type="evidence" value="ECO:0007669"/>
    <property type="project" value="TreeGrafter"/>
</dbReference>
<dbReference type="InterPro" id="IPR013154">
    <property type="entry name" value="ADH-like_N"/>
</dbReference>
<accession>A0A1Y2MXB3</accession>
<dbReference type="EC" id="1.1.99.-" evidence="8"/>
<dbReference type="Pfam" id="PF00107">
    <property type="entry name" value="ADH_zinc_N"/>
    <property type="match status" value="1"/>
</dbReference>
<name>A0A1Y2MXB3_PSEAH</name>
<dbReference type="AlphaFoldDB" id="A0A1Y2MXB3"/>
<sequence length="391" mass="41118">MSTAETTAGPSTTDAGVITTRAAVARGPHTGWELTDLRLDPPRAHEVRVRFHASGLCHSDDHITAGDAPVRFPVVGGHEGAGIVESVGPDVRRVRPGDRIVCSYIPACGACRPCSTGQQNMCVKGLNAGTGMFLDGSFRFHEGTGDDRVDFGGFCTLGTFSQYAVVSEWACVPLPEDIPFEIGALVGCGVPTGWGSAVYAAGVRAGETVVIYGAGGVGSNAVQGARYAGAKNVVVVDPVAFKRESAEMFGATHTFADAASAHEFVVETTWGQLADHAICTPGVLTPEIVNDAVAVVGKGGKVTVTAVGRLGENTVDVHAGMMISYQRQIRGALFGGCNPLYDIPRLLGLYRAGDLKLDELITRRYRLDEVNQGYADMTDGRTIRGVIVHDV</sequence>
<dbReference type="Pfam" id="PF08240">
    <property type="entry name" value="ADH_N"/>
    <property type="match status" value="1"/>
</dbReference>
<keyword evidence="3 6" id="KW-0862">Zinc</keyword>
<evidence type="ECO:0000256" key="5">
    <source>
        <dbReference type="ARBA" id="ARBA00023027"/>
    </source>
</evidence>
<dbReference type="PANTHER" id="PTHR43880:SF12">
    <property type="entry name" value="ALCOHOL DEHYDROGENASE CLASS-3"/>
    <property type="match status" value="1"/>
</dbReference>
<evidence type="ECO:0000256" key="3">
    <source>
        <dbReference type="ARBA" id="ARBA00022833"/>
    </source>
</evidence>
<dbReference type="GO" id="GO:0051903">
    <property type="term" value="F:S-(hydroxymethyl)glutathione dehydrogenase [NAD(P)+] activity"/>
    <property type="evidence" value="ECO:0007669"/>
    <property type="project" value="TreeGrafter"/>
</dbReference>
<reference evidence="8 9" key="1">
    <citation type="submission" date="2016-09" db="EMBL/GenBank/DDBJ databases">
        <title>Pseudonocardia autotrophica DSM535, a candidate organism with high potential of specific P450 cytochromes.</title>
        <authorList>
            <person name="Grumaz C."/>
            <person name="Vainshtein Y."/>
            <person name="Kirstahler P."/>
            <person name="Sohn K."/>
        </authorList>
    </citation>
    <scope>NUCLEOTIDE SEQUENCE [LARGE SCALE GENOMIC DNA]</scope>
    <source>
        <strain evidence="8 9">DSM 535</strain>
    </source>
</reference>
<evidence type="ECO:0000256" key="1">
    <source>
        <dbReference type="ARBA" id="ARBA00008072"/>
    </source>
</evidence>
<dbReference type="InterPro" id="IPR001763">
    <property type="entry name" value="Rhodanese-like_dom"/>
</dbReference>
<keyword evidence="2 6" id="KW-0479">Metal-binding</keyword>
<protein>
    <submittedName>
        <fullName evidence="8">NDMA-dependent alcohol dehydrogenase</fullName>
        <ecNumber evidence="8">1.1.99.-</ecNumber>
    </submittedName>
</protein>
<evidence type="ECO:0000256" key="4">
    <source>
        <dbReference type="ARBA" id="ARBA00023002"/>
    </source>
</evidence>
<feature type="domain" description="Rhodanese" evidence="7">
    <location>
        <begin position="196"/>
        <end position="250"/>
    </location>
</feature>
<dbReference type="InterPro" id="IPR011032">
    <property type="entry name" value="GroES-like_sf"/>
</dbReference>
<dbReference type="STRING" id="2074.BG845_03319"/>
<evidence type="ECO:0000256" key="2">
    <source>
        <dbReference type="ARBA" id="ARBA00022723"/>
    </source>
</evidence>
<dbReference type="InterPro" id="IPR013149">
    <property type="entry name" value="ADH-like_C"/>
</dbReference>
<keyword evidence="4 8" id="KW-0560">Oxidoreductase</keyword>
<comment type="caution">
    <text evidence="8">The sequence shown here is derived from an EMBL/GenBank/DDBJ whole genome shotgun (WGS) entry which is preliminary data.</text>
</comment>
<dbReference type="Gene3D" id="3.40.50.720">
    <property type="entry name" value="NAD(P)-binding Rossmann-like Domain"/>
    <property type="match status" value="1"/>
</dbReference>
<evidence type="ECO:0000259" key="7">
    <source>
        <dbReference type="PROSITE" id="PS50206"/>
    </source>
</evidence>